<organism evidence="3 4">
    <name type="scientific">Desulfobacter latus</name>
    <dbReference type="NCBI Taxonomy" id="2292"/>
    <lineage>
        <taxon>Bacteria</taxon>
        <taxon>Pseudomonadati</taxon>
        <taxon>Thermodesulfobacteriota</taxon>
        <taxon>Desulfobacteria</taxon>
        <taxon>Desulfobacterales</taxon>
        <taxon>Desulfobacteraceae</taxon>
        <taxon>Desulfobacter</taxon>
    </lineage>
</organism>
<proteinExistence type="predicted"/>
<dbReference type="InterPro" id="IPR052957">
    <property type="entry name" value="Auxin_embryo_med"/>
</dbReference>
<evidence type="ECO:0000256" key="1">
    <source>
        <dbReference type="SAM" id="MobiDB-lite"/>
    </source>
</evidence>
<feature type="region of interest" description="Disordered" evidence="1">
    <location>
        <begin position="839"/>
        <end position="875"/>
    </location>
</feature>
<dbReference type="RefSeq" id="WP_178367084.1">
    <property type="nucleotide sequence ID" value="NZ_JACADJ010000040.1"/>
</dbReference>
<keyword evidence="4" id="KW-1185">Reference proteome</keyword>
<feature type="compositionally biased region" description="Basic and acidic residues" evidence="1">
    <location>
        <begin position="850"/>
        <end position="873"/>
    </location>
</feature>
<dbReference type="Pfam" id="PF25794">
    <property type="entry name" value="SACS"/>
    <property type="match status" value="1"/>
</dbReference>
<dbReference type="NCBIfam" id="NF047352">
    <property type="entry name" value="P_loop_sacsin"/>
    <property type="match status" value="1"/>
</dbReference>
<feature type="domain" description="Sacsin/Nov" evidence="2">
    <location>
        <begin position="68"/>
        <end position="116"/>
    </location>
</feature>
<sequence length="1005" mass="116308">MPTDYDKIRKDNIREYGEGTRHLSFLGRLYTDRTHFVFELLQNAEDAGANRIRFHLFDNRLEVTHDGRRFNERDVRGVCGVGEGTKNEDLTQIGKFGIGFKSVYAYTATPEIYSGSEDFKIENYVRPYPVPSKPAGNSWTTLFVFPFNTKKISPETACNEISARLCNLTARTLLFLRKINEIEYKLPSSTGGVYLREEIARGPGRQVSVIGQNNDKDEEENWLIFERPVKAPETLETVRVEASFRIESEDMAGMNFERIVKVKESPLVVYFPTDKATRFGFLIQGPYRTTPSRDNIPIDDKWNETLVKETAELLRDILSIIKDLGLLSVSFLDALPIRTEDFPKDSMFYPIVESIRNALIKEELLPADDGSFVSAENAKLARGADLRKLLRKAQLKKLFQSPATMKWLAGEITQDKTPDLRSYLIKQLDVEEISPDGLARKFDHSFLSDQPDDWFIEFYRYLSDKEALWRKPRWKRDPGGILRSEPILRLDNGNQEAPFKPEGTIPNAFLPPSEETDFPIVKRSIAADEQAYAFLKRLGLSEPDVFDHIVERVLPKYIEIGGDSISAAEHQADIEKIVRAMSSTSEAGKRKVIQAARRTPFLKATNPSGDTLFKKPVDIYRNTSELLRYFSGTQEVWFLNDEDRDVWHDLGVSSLPRKVQTSEGLPDEEKEYSTQTETIENYDLDGLEEFLKTIQEISNFEEQKKSASVLWNFLRDYLEMDARFFKAKYQWFYYTSHSKYFSSMIFIRLKNAKWIPTKEGSLKIPAEITLDQLPEEFLGATELMENLGFAKEIEQSKEERKRELAIEFNVSIEDIELLKNHPDEFKQFKADLATRNKKRPIFPSRQVPNPERRQERLAEQRSDAPDKEYEKRKNSVRITNSAIDPATWLRNTYTNENDQMVCQICKNEMPFRKPDGKHYFEKKEVLSRKHLPKEHETQYLALCPLCSAKYDVFIKTNDGLMVKLKDTIVSTEKYEIPISFGDEKTSIRFREDHLEDLKTILKEMG</sequence>
<dbReference type="AlphaFoldDB" id="A0A850TAL1"/>
<reference evidence="3 4" key="1">
    <citation type="submission" date="2020-06" db="EMBL/GenBank/DDBJ databases">
        <title>High-quality draft genome of sulfate reducer Desulfobacter latus type strain AcrS2 isolated from marine sediment.</title>
        <authorList>
            <person name="Hoppe M."/>
            <person name="Larsen C.K."/>
            <person name="Marshall I.P.G."/>
            <person name="Schramm A."/>
            <person name="Marietou A.G."/>
        </authorList>
    </citation>
    <scope>NUCLEOTIDE SEQUENCE [LARGE SCALE GENOMIC DNA]</scope>
    <source>
        <strain evidence="3 4">AcRS2</strain>
    </source>
</reference>
<protein>
    <recommendedName>
        <fullName evidence="2">Sacsin/Nov domain-containing protein</fullName>
    </recommendedName>
</protein>
<evidence type="ECO:0000259" key="2">
    <source>
        <dbReference type="Pfam" id="PF25794"/>
    </source>
</evidence>
<accession>A0A850TAL1</accession>
<comment type="caution">
    <text evidence="3">The sequence shown here is derived from an EMBL/GenBank/DDBJ whole genome shotgun (WGS) entry which is preliminary data.</text>
</comment>
<name>A0A850TAL1_9BACT</name>
<dbReference type="SUPFAM" id="SSF55874">
    <property type="entry name" value="ATPase domain of HSP90 chaperone/DNA topoisomerase II/histidine kinase"/>
    <property type="match status" value="1"/>
</dbReference>
<dbReference type="InterPro" id="IPR058210">
    <property type="entry name" value="SACS/Nov_dom"/>
</dbReference>
<dbReference type="PANTHER" id="PTHR32387">
    <property type="entry name" value="WU:FJ29H11"/>
    <property type="match status" value="1"/>
</dbReference>
<dbReference type="Gene3D" id="3.30.565.10">
    <property type="entry name" value="Histidine kinase-like ATPase, C-terminal domain"/>
    <property type="match status" value="1"/>
</dbReference>
<evidence type="ECO:0000313" key="3">
    <source>
        <dbReference type="EMBL" id="NWH05628.1"/>
    </source>
</evidence>
<dbReference type="PANTHER" id="PTHR32387:SF0">
    <property type="entry name" value="PROTEIN NO VEIN"/>
    <property type="match status" value="1"/>
</dbReference>
<evidence type="ECO:0000313" key="4">
    <source>
        <dbReference type="Proteomes" id="UP000553343"/>
    </source>
</evidence>
<dbReference type="InterPro" id="IPR036890">
    <property type="entry name" value="HATPase_C_sf"/>
</dbReference>
<dbReference type="EMBL" id="JACADJ010000040">
    <property type="protein sequence ID" value="NWH05628.1"/>
    <property type="molecule type" value="Genomic_DNA"/>
</dbReference>
<dbReference type="Proteomes" id="UP000553343">
    <property type="component" value="Unassembled WGS sequence"/>
</dbReference>
<gene>
    <name evidence="3" type="ORF">HXW94_11635</name>
</gene>